<feature type="compositionally biased region" description="Basic and acidic residues" evidence="1">
    <location>
        <begin position="26"/>
        <end position="58"/>
    </location>
</feature>
<accession>A0A8S9HFR1</accession>
<gene>
    <name evidence="2" type="ORF">F2Q68_00016045</name>
</gene>
<dbReference type="Proteomes" id="UP000712281">
    <property type="component" value="Unassembled WGS sequence"/>
</dbReference>
<evidence type="ECO:0000313" key="3">
    <source>
        <dbReference type="Proteomes" id="UP000712281"/>
    </source>
</evidence>
<protein>
    <submittedName>
        <fullName evidence="2">Uncharacterized protein</fullName>
    </submittedName>
</protein>
<dbReference type="InterPro" id="IPR012340">
    <property type="entry name" value="NA-bd_OB-fold"/>
</dbReference>
<evidence type="ECO:0000313" key="2">
    <source>
        <dbReference type="EMBL" id="KAF2555944.1"/>
    </source>
</evidence>
<proteinExistence type="predicted"/>
<sequence length="200" mass="22556">MKHEQKKNNVNLIVTTISKERLRDVTRKEGRRDGTTAEITEERRRDVTMKEGGQRRDGTTISTSPTDLDGQLKTVVTANKIASSSIEKGVGDDDTVGTTIQATFFRDLDASTEMSLEEGHCYEIKNSVLMPPSECIRLTKNRYHINLNNSSVILKIDPFSKSNFYCFPNFNDLYRGFANPKFSIGNYHSSNILQGFGCFN</sequence>
<reference evidence="2" key="1">
    <citation type="submission" date="2019-12" db="EMBL/GenBank/DDBJ databases">
        <title>Genome sequencing and annotation of Brassica cretica.</title>
        <authorList>
            <person name="Studholme D.J."/>
            <person name="Sarris P.F."/>
        </authorList>
    </citation>
    <scope>NUCLEOTIDE SEQUENCE</scope>
    <source>
        <strain evidence="2">PFS-001/15</strain>
        <tissue evidence="2">Leaf</tissue>
    </source>
</reference>
<dbReference type="EMBL" id="QGKW02001940">
    <property type="protein sequence ID" value="KAF2555944.1"/>
    <property type="molecule type" value="Genomic_DNA"/>
</dbReference>
<name>A0A8S9HFR1_BRACR</name>
<comment type="caution">
    <text evidence="2">The sequence shown here is derived from an EMBL/GenBank/DDBJ whole genome shotgun (WGS) entry which is preliminary data.</text>
</comment>
<evidence type="ECO:0000256" key="1">
    <source>
        <dbReference type="SAM" id="MobiDB-lite"/>
    </source>
</evidence>
<dbReference type="AlphaFoldDB" id="A0A8S9HFR1"/>
<feature type="region of interest" description="Disordered" evidence="1">
    <location>
        <begin position="26"/>
        <end position="68"/>
    </location>
</feature>
<dbReference type="Gene3D" id="2.40.50.140">
    <property type="entry name" value="Nucleic acid-binding proteins"/>
    <property type="match status" value="1"/>
</dbReference>
<organism evidence="2 3">
    <name type="scientific">Brassica cretica</name>
    <name type="common">Mustard</name>
    <dbReference type="NCBI Taxonomy" id="69181"/>
    <lineage>
        <taxon>Eukaryota</taxon>
        <taxon>Viridiplantae</taxon>
        <taxon>Streptophyta</taxon>
        <taxon>Embryophyta</taxon>
        <taxon>Tracheophyta</taxon>
        <taxon>Spermatophyta</taxon>
        <taxon>Magnoliopsida</taxon>
        <taxon>eudicotyledons</taxon>
        <taxon>Gunneridae</taxon>
        <taxon>Pentapetalae</taxon>
        <taxon>rosids</taxon>
        <taxon>malvids</taxon>
        <taxon>Brassicales</taxon>
        <taxon>Brassicaceae</taxon>
        <taxon>Brassiceae</taxon>
        <taxon>Brassica</taxon>
    </lineage>
</organism>